<evidence type="ECO:0008006" key="4">
    <source>
        <dbReference type="Google" id="ProtNLM"/>
    </source>
</evidence>
<dbReference type="AlphaFoldDB" id="A0A7G1KN78"/>
<dbReference type="KEGG" id="nwl:NWFMUON74_44540"/>
<name>A0A7G1KN78_9NOCA</name>
<dbReference type="EMBL" id="AP023396">
    <property type="protein sequence ID" value="BCK56682.1"/>
    <property type="molecule type" value="Genomic_DNA"/>
</dbReference>
<protein>
    <recommendedName>
        <fullName evidence="4">Helix-turn-helix domain-containing protein</fullName>
    </recommendedName>
</protein>
<evidence type="ECO:0000313" key="2">
    <source>
        <dbReference type="EMBL" id="BCK56682.1"/>
    </source>
</evidence>
<feature type="region of interest" description="Disordered" evidence="1">
    <location>
        <begin position="1"/>
        <end position="67"/>
    </location>
</feature>
<proteinExistence type="predicted"/>
<gene>
    <name evidence="2" type="ORF">NWFMUON74_44540</name>
</gene>
<reference evidence="2 3" key="1">
    <citation type="submission" date="2020-08" db="EMBL/GenBank/DDBJ databases">
        <title>Genome Sequencing of Nocardia wallacei strain FMUON74 and assembly.</title>
        <authorList>
            <person name="Toyokawa M."/>
            <person name="Uesaka K."/>
        </authorList>
    </citation>
    <scope>NUCLEOTIDE SEQUENCE [LARGE SCALE GENOMIC DNA]</scope>
    <source>
        <strain evidence="2 3">FMUON74</strain>
    </source>
</reference>
<evidence type="ECO:0000313" key="3">
    <source>
        <dbReference type="Proteomes" id="UP000516173"/>
    </source>
</evidence>
<dbReference type="Proteomes" id="UP000516173">
    <property type="component" value="Chromosome"/>
</dbReference>
<sequence>MRHQPETERTGNDTYAPDATAGAHYPTPDAHNPTLRAHDPTPGAHHSASCALRTATTRHPEPTDRTFTMDTDRTRLLATDWYTTEEIAVVLKVDPSSLRRWRTASPPQGPPFVTLSDRTTRYSGADVLEYLDSKRVDPRVA</sequence>
<organism evidence="2 3">
    <name type="scientific">Nocardia wallacei</name>
    <dbReference type="NCBI Taxonomy" id="480035"/>
    <lineage>
        <taxon>Bacteria</taxon>
        <taxon>Bacillati</taxon>
        <taxon>Actinomycetota</taxon>
        <taxon>Actinomycetes</taxon>
        <taxon>Mycobacteriales</taxon>
        <taxon>Nocardiaceae</taxon>
        <taxon>Nocardia</taxon>
    </lineage>
</organism>
<feature type="compositionally biased region" description="Basic and acidic residues" evidence="1">
    <location>
        <begin position="1"/>
        <end position="11"/>
    </location>
</feature>
<evidence type="ECO:0000256" key="1">
    <source>
        <dbReference type="SAM" id="MobiDB-lite"/>
    </source>
</evidence>
<keyword evidence="3" id="KW-1185">Reference proteome</keyword>
<accession>A0A7G1KN78</accession>